<evidence type="ECO:0000259" key="3">
    <source>
        <dbReference type="Pfam" id="PF14402"/>
    </source>
</evidence>
<sequence>MKPASTLSFYTLIVLLVLAGVSLILQRHWVYEVPLIHGETQTVWSVEALVEFEAGDQSVKVSMARPADQPGFTLLRQSGASPGYGLNFVDGPDPRAEWTIRRASGIQQLYFQVDVLESDMSQSEIITPPVLMEPDWQEPYRSAIYRLSKDAWDASSDNFSFARELIKRLTEEESPQHIQLLKRAYNGRLPNLLAEVLNNSSVHASVVYGLELEDRRRRQMLTPLLRVWDGDSSKVFRLYEIKDERPLADDEEKPLLLWEQRGAPVLDVIGGENSRIRFSMLRREESTYSALNDSLPLQSSLLNFSIHSLPVAEQAMFKTILLLPVGALVVCLLRILVGIRTSGTFMPVLIAIAFMQTSLGTGIVGFILVVAAGLVVRGYLSRLNLLLVARISAVIISVIAIISLFSVLSYKLGLTEGLKVMFFPMVILAWTIERMSILWEEEGGREVMIQGGGSLITAVLAYGAMQHPLIQHLTFNFMGVQFIVLALILLLGSYTGYRLFELHRFAVLKR</sequence>
<evidence type="ECO:0000256" key="1">
    <source>
        <dbReference type="SAM" id="Phobius"/>
    </source>
</evidence>
<dbReference type="AlphaFoldDB" id="A0A1N7J631"/>
<keyword evidence="1" id="KW-1133">Transmembrane helix</keyword>
<feature type="transmembrane region" description="Helical" evidence="1">
    <location>
        <begin position="477"/>
        <end position="500"/>
    </location>
</feature>
<name>A0A1N7J631_9GAMM</name>
<dbReference type="EMBL" id="FTOH01000001">
    <property type="protein sequence ID" value="SIS44701.1"/>
    <property type="molecule type" value="Genomic_DNA"/>
</dbReference>
<protein>
    <submittedName>
        <fullName evidence="4">Inactive transglutaminase fused to 7 transmembrane helices</fullName>
    </submittedName>
</protein>
<reference evidence="5" key="1">
    <citation type="submission" date="2017-01" db="EMBL/GenBank/DDBJ databases">
        <authorList>
            <person name="Varghese N."/>
            <person name="Submissions S."/>
        </authorList>
    </citation>
    <scope>NUCLEOTIDE SEQUENCE [LARGE SCALE GENOMIC DNA]</scope>
    <source>
        <strain evidence="5">DSM 24913</strain>
    </source>
</reference>
<dbReference type="Pfam" id="PF14400">
    <property type="entry name" value="Transglut_i_TM"/>
    <property type="match status" value="1"/>
</dbReference>
<dbReference type="OrthoDB" id="253840at2"/>
<keyword evidence="1 4" id="KW-0812">Transmembrane</keyword>
<proteinExistence type="predicted"/>
<evidence type="ECO:0000259" key="2">
    <source>
        <dbReference type="Pfam" id="PF14400"/>
    </source>
</evidence>
<organism evidence="4 5">
    <name type="scientific">Thalassolituus maritimus</name>
    <dbReference type="NCBI Taxonomy" id="484498"/>
    <lineage>
        <taxon>Bacteria</taxon>
        <taxon>Pseudomonadati</taxon>
        <taxon>Pseudomonadota</taxon>
        <taxon>Gammaproteobacteria</taxon>
        <taxon>Oceanospirillales</taxon>
        <taxon>Oceanospirillaceae</taxon>
        <taxon>Thalassolituus</taxon>
    </lineage>
</organism>
<accession>A0A1N7J631</accession>
<keyword evidence="1" id="KW-0472">Membrane</keyword>
<dbReference type="InterPro" id="IPR025840">
    <property type="entry name" value="7TM_transglut"/>
</dbReference>
<feature type="domain" description="7 transmembrane helices usually fused to an inactive transglutaminase" evidence="3">
    <location>
        <begin position="264"/>
        <end position="508"/>
    </location>
</feature>
<feature type="transmembrane region" description="Helical" evidence="1">
    <location>
        <begin position="447"/>
        <end position="465"/>
    </location>
</feature>
<dbReference type="Proteomes" id="UP000185639">
    <property type="component" value="Unassembled WGS sequence"/>
</dbReference>
<feature type="transmembrane region" description="Helical" evidence="1">
    <location>
        <begin position="345"/>
        <end position="375"/>
    </location>
</feature>
<keyword evidence="5" id="KW-1185">Reference proteome</keyword>
<dbReference type="Pfam" id="PF14402">
    <property type="entry name" value="7TM_transglut"/>
    <property type="match status" value="1"/>
</dbReference>
<feature type="transmembrane region" description="Helical" evidence="1">
    <location>
        <begin position="320"/>
        <end position="339"/>
    </location>
</feature>
<gene>
    <name evidence="4" type="ORF">SAMN05421686_101391</name>
</gene>
<dbReference type="RefSeq" id="WP_076513930.1">
    <property type="nucleotide sequence ID" value="NZ_FTOH01000001.1"/>
</dbReference>
<feature type="transmembrane region" description="Helical" evidence="1">
    <location>
        <begin position="387"/>
        <end position="408"/>
    </location>
</feature>
<evidence type="ECO:0000313" key="5">
    <source>
        <dbReference type="Proteomes" id="UP000185639"/>
    </source>
</evidence>
<feature type="transmembrane region" description="Helical" evidence="1">
    <location>
        <begin position="6"/>
        <end position="25"/>
    </location>
</feature>
<feature type="transmembrane region" description="Helical" evidence="1">
    <location>
        <begin position="420"/>
        <end position="440"/>
    </location>
</feature>
<evidence type="ECO:0000313" key="4">
    <source>
        <dbReference type="EMBL" id="SIS44701.1"/>
    </source>
</evidence>
<dbReference type="InterPro" id="IPR025838">
    <property type="entry name" value="Transglut_i_TM"/>
</dbReference>
<dbReference type="STRING" id="484498.SAMN05421686_101391"/>
<feature type="domain" description="Inactive transglutaminase fused to 7 transmembrane helices" evidence="2">
    <location>
        <begin position="27"/>
        <end position="184"/>
    </location>
</feature>